<feature type="non-terminal residue" evidence="1">
    <location>
        <position position="51"/>
    </location>
</feature>
<dbReference type="EMBL" id="BGPR01083029">
    <property type="protein sequence ID" value="GBL89610.1"/>
    <property type="molecule type" value="Genomic_DNA"/>
</dbReference>
<comment type="caution">
    <text evidence="1">The sequence shown here is derived from an EMBL/GenBank/DDBJ whole genome shotgun (WGS) entry which is preliminary data.</text>
</comment>
<dbReference type="OrthoDB" id="6431332at2759"/>
<accession>A0A4Y2BBN7</accession>
<evidence type="ECO:0000313" key="1">
    <source>
        <dbReference type="EMBL" id="GBL89610.1"/>
    </source>
</evidence>
<organism evidence="1 2">
    <name type="scientific">Araneus ventricosus</name>
    <name type="common">Orbweaver spider</name>
    <name type="synonym">Epeira ventricosa</name>
    <dbReference type="NCBI Taxonomy" id="182803"/>
    <lineage>
        <taxon>Eukaryota</taxon>
        <taxon>Metazoa</taxon>
        <taxon>Ecdysozoa</taxon>
        <taxon>Arthropoda</taxon>
        <taxon>Chelicerata</taxon>
        <taxon>Arachnida</taxon>
        <taxon>Araneae</taxon>
        <taxon>Araneomorphae</taxon>
        <taxon>Entelegynae</taxon>
        <taxon>Araneoidea</taxon>
        <taxon>Araneidae</taxon>
        <taxon>Araneus</taxon>
    </lineage>
</organism>
<name>A0A4Y2BBN7_ARAVE</name>
<sequence>MDSSLRIYIAADTAMPPGVPIIKDINGEVLSGIIGPSNEGEGLHLICETEG</sequence>
<protein>
    <submittedName>
        <fullName evidence="1">Uncharacterized protein</fullName>
    </submittedName>
</protein>
<dbReference type="Proteomes" id="UP000499080">
    <property type="component" value="Unassembled WGS sequence"/>
</dbReference>
<evidence type="ECO:0000313" key="2">
    <source>
        <dbReference type="Proteomes" id="UP000499080"/>
    </source>
</evidence>
<proteinExistence type="predicted"/>
<dbReference type="AlphaFoldDB" id="A0A4Y2BBN7"/>
<reference evidence="1 2" key="1">
    <citation type="journal article" date="2019" name="Sci. Rep.">
        <title>Orb-weaving spider Araneus ventricosus genome elucidates the spidroin gene catalogue.</title>
        <authorList>
            <person name="Kono N."/>
            <person name="Nakamura H."/>
            <person name="Ohtoshi R."/>
            <person name="Moran D.A.P."/>
            <person name="Shinohara A."/>
            <person name="Yoshida Y."/>
            <person name="Fujiwara M."/>
            <person name="Mori M."/>
            <person name="Tomita M."/>
            <person name="Arakawa K."/>
        </authorList>
    </citation>
    <scope>NUCLEOTIDE SEQUENCE [LARGE SCALE GENOMIC DNA]</scope>
</reference>
<keyword evidence="2" id="KW-1185">Reference proteome</keyword>
<gene>
    <name evidence="1" type="ORF">AVEN_91439_1</name>
</gene>